<gene>
    <name evidence="1" type="ORF">BDR25DRAFT_362701</name>
</gene>
<proteinExistence type="predicted"/>
<comment type="caution">
    <text evidence="1">The sequence shown here is derived from an EMBL/GenBank/DDBJ whole genome shotgun (WGS) entry which is preliminary data.</text>
</comment>
<evidence type="ECO:0000313" key="2">
    <source>
        <dbReference type="Proteomes" id="UP000799755"/>
    </source>
</evidence>
<reference evidence="1" key="1">
    <citation type="journal article" date="2020" name="Stud. Mycol.">
        <title>101 Dothideomycetes genomes: a test case for predicting lifestyles and emergence of pathogens.</title>
        <authorList>
            <person name="Haridas S."/>
            <person name="Albert R."/>
            <person name="Binder M."/>
            <person name="Bloem J."/>
            <person name="Labutti K."/>
            <person name="Salamov A."/>
            <person name="Andreopoulos B."/>
            <person name="Baker S."/>
            <person name="Barry K."/>
            <person name="Bills G."/>
            <person name="Bluhm B."/>
            <person name="Cannon C."/>
            <person name="Castanera R."/>
            <person name="Culley D."/>
            <person name="Daum C."/>
            <person name="Ezra D."/>
            <person name="Gonzalez J."/>
            <person name="Henrissat B."/>
            <person name="Kuo A."/>
            <person name="Liang C."/>
            <person name="Lipzen A."/>
            <person name="Lutzoni F."/>
            <person name="Magnuson J."/>
            <person name="Mondo S."/>
            <person name="Nolan M."/>
            <person name="Ohm R."/>
            <person name="Pangilinan J."/>
            <person name="Park H.-J."/>
            <person name="Ramirez L."/>
            <person name="Alfaro M."/>
            <person name="Sun H."/>
            <person name="Tritt A."/>
            <person name="Yoshinaga Y."/>
            <person name="Zwiers L.-H."/>
            <person name="Turgeon B."/>
            <person name="Goodwin S."/>
            <person name="Spatafora J."/>
            <person name="Crous P."/>
            <person name="Grigoriev I."/>
        </authorList>
    </citation>
    <scope>NUCLEOTIDE SEQUENCE</scope>
    <source>
        <strain evidence="1">ATCC 200398</strain>
    </source>
</reference>
<sequence>MTCSQFGDLPASCGDGPPPESMSVLIEAAAKHPETNLKLLGEALEPLKPQSLRQMSRTGDSQRGPPHQALPSLNGNSGKLTNPIARSSVAPEARREKKARAEGCLVLASPSFRLSFPNTTTTEQTEIDSLALRYEPSGEQPHALQLTTKLAQKPSPYAIVLQGPGLLLTQRLAVHVPSTPCKALSAILRQNPAFGELRSQDSLREASTIQAKCKRLSRYICSPSSSPASISQVSTTPDAALEVDLTMSTSTIGSSGFWFVIASPYFFPFASLKPSFTVPSVAVVLHRFMLIILAFLVLLSALCSCRPLPQLLFSYPSSCFSRANLLLSIHPAFFIPPFYLALFFLIYFLQQTFSKTFSSNPSFSFSVVILVLVYHVLIDDLDIHYPLPSSLDSSFWLFLLIKNNPLITFEPSSLLVDRRFLYPCFRCFGLVVPVFVVSFRLELALIVRSCYPRRFSLFPPFDAFPPRVISSYLSFEPSDVGKLTLSNYPWSLQAFSLSEQVIVSDIHSFLAGEFLQLVSVFSIFGSLSIWQNAVFSPVIDLELPVSGLPLVLSYRSSPLFPSLFPRSCHPAISSIFHPIFLSLFSTAFPAREPFSISFFFLDPFVFYESLRPSQPSWFLRVDQALANSFRIRFSMVGRLDFGLVRKAVYWSSESPEESFGLVHLIVSPFILSPVPPLRALPIIPRLFCFPFVLTSLLRLRLVFRFYAFPLLVNLHCPMPMALRILHYRVTRHHYRVFYFLDASCDLLHFIVQYP</sequence>
<dbReference type="Proteomes" id="UP000799755">
    <property type="component" value="Unassembled WGS sequence"/>
</dbReference>
<accession>A0ACB6Q986</accession>
<name>A0ACB6Q986_9PLEO</name>
<organism evidence="1 2">
    <name type="scientific">Lindgomyces ingoldianus</name>
    <dbReference type="NCBI Taxonomy" id="673940"/>
    <lineage>
        <taxon>Eukaryota</taxon>
        <taxon>Fungi</taxon>
        <taxon>Dikarya</taxon>
        <taxon>Ascomycota</taxon>
        <taxon>Pezizomycotina</taxon>
        <taxon>Dothideomycetes</taxon>
        <taxon>Pleosporomycetidae</taxon>
        <taxon>Pleosporales</taxon>
        <taxon>Lindgomycetaceae</taxon>
        <taxon>Lindgomyces</taxon>
    </lineage>
</organism>
<evidence type="ECO:0000313" key="1">
    <source>
        <dbReference type="EMBL" id="KAF2463533.1"/>
    </source>
</evidence>
<protein>
    <submittedName>
        <fullName evidence="1">Uncharacterized protein</fullName>
    </submittedName>
</protein>
<dbReference type="EMBL" id="MU003549">
    <property type="protein sequence ID" value="KAF2463533.1"/>
    <property type="molecule type" value="Genomic_DNA"/>
</dbReference>
<keyword evidence="2" id="KW-1185">Reference proteome</keyword>